<reference evidence="2" key="2">
    <citation type="journal article" date="2011" name="J. Biotechnol.">
        <title>Genome sequence of B. amyloliquefaciens type strain DSM7(T) reveals differences to plant-associated B. amyloliquefaciens FZB42.</title>
        <authorList>
            <person name="Ruckert C."/>
            <person name="Blom J."/>
            <person name="Chen X."/>
            <person name="Reva O."/>
            <person name="Borriss R."/>
        </authorList>
    </citation>
    <scope>NUCLEOTIDE SEQUENCE [LARGE SCALE GENOMIC DNA]</scope>
    <source>
        <strain evidence="2">DSM 7</strain>
    </source>
</reference>
<evidence type="ECO:0000313" key="1">
    <source>
        <dbReference type="EMBL" id="CBI41218.1"/>
    </source>
</evidence>
<protein>
    <submittedName>
        <fullName evidence="1">Uncharacterized protein</fullName>
    </submittedName>
</protein>
<dbReference type="KEGG" id="bao:BAMF_0092"/>
<sequence>MEPRGKSVSVMFTCRGAFFIGGKIDWSGERMGGSMCFLKC</sequence>
<dbReference type="AlphaFoldDB" id="A0A9P1JE10"/>
<dbReference type="EMBL" id="FN597644">
    <property type="protein sequence ID" value="CBI41218.1"/>
    <property type="molecule type" value="Genomic_DNA"/>
</dbReference>
<accession>A0A9P1JE10</accession>
<organism evidence="1 2">
    <name type="scientific">Bacillus amyloliquefaciens (strain ATCC 23350 / DSM 7 / BCRC 11601 / CCUG 28519 / NBRC 15535 / NRRL B-14393 / F)</name>
    <dbReference type="NCBI Taxonomy" id="692420"/>
    <lineage>
        <taxon>Bacteria</taxon>
        <taxon>Bacillati</taxon>
        <taxon>Bacillota</taxon>
        <taxon>Bacilli</taxon>
        <taxon>Bacillales</taxon>
        <taxon>Bacillaceae</taxon>
        <taxon>Bacillus</taxon>
        <taxon>Bacillus amyloliquefaciens group</taxon>
    </lineage>
</organism>
<name>A0A9P1JE10_BACAS</name>
<proteinExistence type="predicted"/>
<dbReference type="Proteomes" id="UP000006562">
    <property type="component" value="Chromosome"/>
</dbReference>
<keyword evidence="2" id="KW-1185">Reference proteome</keyword>
<gene>
    <name evidence="1" type="ordered locus">BAMF_0092</name>
</gene>
<reference evidence="1 2" key="1">
    <citation type="journal article" date="2011" name="Int. J. Syst. Evol. Microbiol.">
        <title>Relationship of Bacillus amyloliquefaciens clades associated with strains DSM 7T and FZB42T: a proposal for Bacillus amyloliquefaciens subsp. amyloliquefaciens subsp. nov. and Bacillus amyloliquefaciens subsp. plantarum subsp. nov. based on complete genome sequence comparisons.</title>
        <authorList>
            <person name="Borriss R."/>
            <person name="Chen X.H."/>
            <person name="Rueckert C."/>
            <person name="Blom J."/>
            <person name="Becker A."/>
            <person name="Baumgarth B."/>
            <person name="Fan B."/>
            <person name="Pukall R."/>
            <person name="Schumann P."/>
            <person name="Sproer C."/>
            <person name="Junge H."/>
            <person name="Vater J."/>
            <person name="Puhler A."/>
            <person name="Klenk H.P."/>
        </authorList>
    </citation>
    <scope>NUCLEOTIDE SEQUENCE [LARGE SCALE GENOMIC DNA]</scope>
    <source>
        <strain evidence="2">DSM 7</strain>
    </source>
</reference>
<evidence type="ECO:0000313" key="2">
    <source>
        <dbReference type="Proteomes" id="UP000006562"/>
    </source>
</evidence>